<keyword evidence="3" id="KW-1185">Reference proteome</keyword>
<dbReference type="RefSeq" id="XP_009222553.1">
    <property type="nucleotide sequence ID" value="XM_009224289.1"/>
</dbReference>
<dbReference type="VEuPathDB" id="FungiDB:GGTG_06472"/>
<reference evidence="3" key="1">
    <citation type="submission" date="2010-07" db="EMBL/GenBank/DDBJ databases">
        <title>The genome sequence of Gaeumannomyces graminis var. tritici strain R3-111a-1.</title>
        <authorList>
            <consortium name="The Broad Institute Genome Sequencing Platform"/>
            <person name="Ma L.-J."/>
            <person name="Dead R."/>
            <person name="Young S."/>
            <person name="Zeng Q."/>
            <person name="Koehrsen M."/>
            <person name="Alvarado L."/>
            <person name="Berlin A."/>
            <person name="Chapman S.B."/>
            <person name="Chen Z."/>
            <person name="Freedman E."/>
            <person name="Gellesch M."/>
            <person name="Goldberg J."/>
            <person name="Griggs A."/>
            <person name="Gujja S."/>
            <person name="Heilman E.R."/>
            <person name="Heiman D."/>
            <person name="Hepburn T."/>
            <person name="Howarth C."/>
            <person name="Jen D."/>
            <person name="Larson L."/>
            <person name="Mehta T."/>
            <person name="Neiman D."/>
            <person name="Pearson M."/>
            <person name="Roberts A."/>
            <person name="Saif S."/>
            <person name="Shea T."/>
            <person name="Shenoy N."/>
            <person name="Sisk P."/>
            <person name="Stolte C."/>
            <person name="Sykes S."/>
            <person name="Walk T."/>
            <person name="White J."/>
            <person name="Yandava C."/>
            <person name="Haas B."/>
            <person name="Nusbaum C."/>
            <person name="Birren B."/>
        </authorList>
    </citation>
    <scope>NUCLEOTIDE SEQUENCE [LARGE SCALE GENOMIC DNA]</scope>
    <source>
        <strain evidence="3">R3-111a-1</strain>
    </source>
</reference>
<reference evidence="2" key="4">
    <citation type="journal article" date="2015" name="G3 (Bethesda)">
        <title>Genome sequences of three phytopathogenic species of the Magnaporthaceae family of fungi.</title>
        <authorList>
            <person name="Okagaki L.H."/>
            <person name="Nunes C.C."/>
            <person name="Sailsbery J."/>
            <person name="Clay B."/>
            <person name="Brown D."/>
            <person name="John T."/>
            <person name="Oh Y."/>
            <person name="Young N."/>
            <person name="Fitzgerald M."/>
            <person name="Haas B.J."/>
            <person name="Zeng Q."/>
            <person name="Young S."/>
            <person name="Adiconis X."/>
            <person name="Fan L."/>
            <person name="Levin J.Z."/>
            <person name="Mitchell T.K."/>
            <person name="Okubara P.A."/>
            <person name="Farman M.L."/>
            <person name="Kohn L.M."/>
            <person name="Birren B."/>
            <person name="Ma L.-J."/>
            <person name="Dean R.A."/>
        </authorList>
    </citation>
    <scope>NUCLEOTIDE SEQUENCE</scope>
    <source>
        <strain evidence="2">R3-111a-1</strain>
    </source>
</reference>
<reference evidence="1" key="2">
    <citation type="submission" date="2010-07" db="EMBL/GenBank/DDBJ databases">
        <authorList>
            <consortium name="The Broad Institute Genome Sequencing Platform"/>
            <consortium name="Broad Institute Genome Sequencing Center for Infectious Disease"/>
            <person name="Ma L.-J."/>
            <person name="Dead R."/>
            <person name="Young S."/>
            <person name="Zeng Q."/>
            <person name="Koehrsen M."/>
            <person name="Alvarado L."/>
            <person name="Berlin A."/>
            <person name="Chapman S.B."/>
            <person name="Chen Z."/>
            <person name="Freedman E."/>
            <person name="Gellesch M."/>
            <person name="Goldberg J."/>
            <person name="Griggs A."/>
            <person name="Gujja S."/>
            <person name="Heilman E.R."/>
            <person name="Heiman D."/>
            <person name="Hepburn T."/>
            <person name="Howarth C."/>
            <person name="Jen D."/>
            <person name="Larson L."/>
            <person name="Mehta T."/>
            <person name="Neiman D."/>
            <person name="Pearson M."/>
            <person name="Roberts A."/>
            <person name="Saif S."/>
            <person name="Shea T."/>
            <person name="Shenoy N."/>
            <person name="Sisk P."/>
            <person name="Stolte C."/>
            <person name="Sykes S."/>
            <person name="Walk T."/>
            <person name="White J."/>
            <person name="Yandava C."/>
            <person name="Haas B."/>
            <person name="Nusbaum C."/>
            <person name="Birren B."/>
        </authorList>
    </citation>
    <scope>NUCLEOTIDE SEQUENCE</scope>
    <source>
        <strain evidence="1">R3-111a-1</strain>
    </source>
</reference>
<reference evidence="2" key="5">
    <citation type="submission" date="2018-04" db="UniProtKB">
        <authorList>
            <consortium name="EnsemblFungi"/>
        </authorList>
    </citation>
    <scope>IDENTIFICATION</scope>
    <source>
        <strain evidence="2">R3-111a-1</strain>
    </source>
</reference>
<evidence type="ECO:0000313" key="3">
    <source>
        <dbReference type="Proteomes" id="UP000006039"/>
    </source>
</evidence>
<dbReference type="Proteomes" id="UP000006039">
    <property type="component" value="Unassembled WGS sequence"/>
</dbReference>
<accession>J3NYX0</accession>
<name>J3NYX0_GAET3</name>
<dbReference type="AlphaFoldDB" id="J3NYX0"/>
<protein>
    <recommendedName>
        <fullName evidence="4">MYND-type zinc finger protein samB</fullName>
    </recommendedName>
</protein>
<gene>
    <name evidence="2" type="primary">20346930</name>
    <name evidence="1" type="ORF">GGTG_06472</name>
</gene>
<evidence type="ECO:0000313" key="1">
    <source>
        <dbReference type="EMBL" id="EJT76553.1"/>
    </source>
</evidence>
<dbReference type="GeneID" id="20346930"/>
<proteinExistence type="predicted"/>
<dbReference type="OrthoDB" id="265717at2759"/>
<dbReference type="EnsemblFungi" id="EJT76553">
    <property type="protein sequence ID" value="EJT76553"/>
    <property type="gene ID" value="GGTG_06472"/>
</dbReference>
<dbReference type="STRING" id="644352.J3NYX0"/>
<evidence type="ECO:0000313" key="2">
    <source>
        <dbReference type="EnsemblFungi" id="EJT76553"/>
    </source>
</evidence>
<dbReference type="eggNOG" id="KOG2084">
    <property type="taxonomic scope" value="Eukaryota"/>
</dbReference>
<dbReference type="Gene3D" id="6.10.140.2220">
    <property type="match status" value="1"/>
</dbReference>
<dbReference type="HOGENOM" id="CLU_037221_0_0_1"/>
<dbReference type="EMBL" id="GL385397">
    <property type="protein sequence ID" value="EJT76553.1"/>
    <property type="molecule type" value="Genomic_DNA"/>
</dbReference>
<organism evidence="1">
    <name type="scientific">Gaeumannomyces tritici (strain R3-111a-1)</name>
    <name type="common">Wheat and barley take-all root rot fungus</name>
    <name type="synonym">Gaeumannomyces graminis var. tritici</name>
    <dbReference type="NCBI Taxonomy" id="644352"/>
    <lineage>
        <taxon>Eukaryota</taxon>
        <taxon>Fungi</taxon>
        <taxon>Dikarya</taxon>
        <taxon>Ascomycota</taxon>
        <taxon>Pezizomycotina</taxon>
        <taxon>Sordariomycetes</taxon>
        <taxon>Sordariomycetidae</taxon>
        <taxon>Magnaporthales</taxon>
        <taxon>Magnaporthaceae</taxon>
        <taxon>Gaeumannomyces</taxon>
    </lineage>
</organism>
<sequence length="324" mass="37513">MENHDKLERFVQLVLLDNEKAMAAVRCIPVGFYQMLEAVVDKYDGDDQNHSLLVKALYFAVVLLYWRGDMARASVVGKRLAQYPQTVQGNDKAMYRIIMEDVEKTCSRIDARGRRPTSWGTWEDDVPRGMDAETFKKWLWRVEGQSIERGPRGLRRRNVFPPYALLPRPLPERYKDLGSFRQNQCFLGEIVSTYVLDCRVMELVDTLDRAVLLYFDTDSRKFEGRRGLLKPGHTVAVLNAEKRELGEGTDTIRHQHPERLKIFPWRLEHLMDVSDIIQEHTVLPGRRGKRKCQGCGAEGDEESMTSCGECRCVWYCNRPCQDHG</sequence>
<reference evidence="1" key="3">
    <citation type="submission" date="2010-09" db="EMBL/GenBank/DDBJ databases">
        <title>Annotation of Gaeumannomyces graminis var. tritici R3-111a-1.</title>
        <authorList>
            <consortium name="The Broad Institute Genome Sequencing Platform"/>
            <person name="Ma L.-J."/>
            <person name="Dead R."/>
            <person name="Young S.K."/>
            <person name="Zeng Q."/>
            <person name="Gargeya S."/>
            <person name="Fitzgerald M."/>
            <person name="Haas B."/>
            <person name="Abouelleil A."/>
            <person name="Alvarado L."/>
            <person name="Arachchi H.M."/>
            <person name="Berlin A."/>
            <person name="Brown A."/>
            <person name="Chapman S.B."/>
            <person name="Chen Z."/>
            <person name="Dunbar C."/>
            <person name="Freedman E."/>
            <person name="Gearin G."/>
            <person name="Gellesch M."/>
            <person name="Goldberg J."/>
            <person name="Griggs A."/>
            <person name="Gujja S."/>
            <person name="Heiman D."/>
            <person name="Howarth C."/>
            <person name="Larson L."/>
            <person name="Lui A."/>
            <person name="MacDonald P.J.P."/>
            <person name="Mehta T."/>
            <person name="Montmayeur A."/>
            <person name="Murphy C."/>
            <person name="Neiman D."/>
            <person name="Pearson M."/>
            <person name="Priest M."/>
            <person name="Roberts A."/>
            <person name="Saif S."/>
            <person name="Shea T."/>
            <person name="Shenoy N."/>
            <person name="Sisk P."/>
            <person name="Stolte C."/>
            <person name="Sykes S."/>
            <person name="Yandava C."/>
            <person name="Wortman J."/>
            <person name="Nusbaum C."/>
            <person name="Birren B."/>
        </authorList>
    </citation>
    <scope>NUCLEOTIDE SEQUENCE</scope>
    <source>
        <strain evidence="1">R3-111a-1</strain>
    </source>
</reference>
<evidence type="ECO:0008006" key="4">
    <source>
        <dbReference type="Google" id="ProtNLM"/>
    </source>
</evidence>